<dbReference type="Pfam" id="PF17782">
    <property type="entry name" value="WHD_DprA"/>
    <property type="match status" value="1"/>
</dbReference>
<accession>A0A1E7QKN9</accession>
<dbReference type="Proteomes" id="UP000175679">
    <property type="component" value="Unassembled WGS sequence"/>
</dbReference>
<dbReference type="GO" id="GO:0009294">
    <property type="term" value="P:DNA-mediated transformation"/>
    <property type="evidence" value="ECO:0007669"/>
    <property type="project" value="InterPro"/>
</dbReference>
<dbReference type="SUPFAM" id="SSF102405">
    <property type="entry name" value="MCP/YpsA-like"/>
    <property type="match status" value="1"/>
</dbReference>
<name>A0A1E7QKN9_WOLPI</name>
<dbReference type="InterPro" id="IPR057666">
    <property type="entry name" value="DrpA_SLOG"/>
</dbReference>
<keyword evidence="5" id="KW-1185">Reference proteome</keyword>
<evidence type="ECO:0000259" key="2">
    <source>
        <dbReference type="Pfam" id="PF02481"/>
    </source>
</evidence>
<feature type="domain" description="Smf/DprA SLOG" evidence="2">
    <location>
        <begin position="69"/>
        <end position="276"/>
    </location>
</feature>
<dbReference type="Gene3D" id="3.40.50.450">
    <property type="match status" value="1"/>
</dbReference>
<comment type="similarity">
    <text evidence="1">Belongs to the DprA/Smf family.</text>
</comment>
<evidence type="ECO:0000313" key="4">
    <source>
        <dbReference type="EMBL" id="OEY87038.1"/>
    </source>
</evidence>
<gene>
    <name evidence="4" type="ORF">BIY23_00930</name>
</gene>
<sequence length="345" mass="37423">MKISKLSNEELEMWLIIARTVGAAKFFTLLKEHKSPDQALQHLDKKRIFSVQDARNEIENTEKINAKTIPACDPDYPDLLRNIPDCPPVITALGNTALLNREIIAIIGGRNSSMNGRKFANNLALDLSKIGLVIVSGLARGIDTAANSIIHQGYPTIAVMASGIDVVYPKENLVLYSKIAESGGLVITELPFATQPKPQYFPQRNRIISGLSLGVVVIEASKSSGSLITANFALNQGREVFAAPGFPLDPRCSGSNYLIKNGAKLIDSAEDITESIRFSSKQPDEKVERAKSVITDHINSAPVDVDELILASGLPADVVLTALSELEMENKIERLPGNKISLNLT</sequence>
<evidence type="ECO:0000256" key="1">
    <source>
        <dbReference type="ARBA" id="ARBA00006525"/>
    </source>
</evidence>
<protein>
    <submittedName>
        <fullName evidence="4">DNA protecting protein DprA</fullName>
    </submittedName>
</protein>
<feature type="domain" description="DprA winged helix" evidence="3">
    <location>
        <begin position="281"/>
        <end position="338"/>
    </location>
</feature>
<proteinExistence type="inferred from homology"/>
<comment type="caution">
    <text evidence="4">The sequence shown here is derived from an EMBL/GenBank/DDBJ whole genome shotgun (WGS) entry which is preliminary data.</text>
</comment>
<dbReference type="OrthoDB" id="9785707at2"/>
<dbReference type="AlphaFoldDB" id="A0A1E7QKN9"/>
<dbReference type="InterPro" id="IPR041614">
    <property type="entry name" value="DprA_WH"/>
</dbReference>
<dbReference type="PANTHER" id="PTHR43022:SF1">
    <property type="entry name" value="PROTEIN SMF"/>
    <property type="match status" value="1"/>
</dbReference>
<dbReference type="InterPro" id="IPR036388">
    <property type="entry name" value="WH-like_DNA-bd_sf"/>
</dbReference>
<evidence type="ECO:0000313" key="5">
    <source>
        <dbReference type="Proteomes" id="UP000175679"/>
    </source>
</evidence>
<reference evidence="4 5" key="1">
    <citation type="submission" date="2016-09" db="EMBL/GenBank/DDBJ databases">
        <title>Genomic evidence for plant-parasitic nematodes as the earliest Wolbachia hosts.</title>
        <authorList>
            <person name="Brown A.M."/>
            <person name="Wasala S.K."/>
            <person name="Howe D.K."/>
            <person name="Peetz A.B."/>
            <person name="Zasada I.A."/>
            <person name="Denver D.R."/>
        </authorList>
    </citation>
    <scope>NUCLEOTIDE SEQUENCE [LARGE SCALE GENOMIC DNA]</scope>
    <source>
        <strain evidence="5">wPpe</strain>
    </source>
</reference>
<dbReference type="RefSeq" id="WP_070064688.1">
    <property type="nucleotide sequence ID" value="NZ_MJMG01000001.1"/>
</dbReference>
<dbReference type="PANTHER" id="PTHR43022">
    <property type="entry name" value="PROTEIN SMF"/>
    <property type="match status" value="1"/>
</dbReference>
<dbReference type="InterPro" id="IPR003488">
    <property type="entry name" value="DprA"/>
</dbReference>
<dbReference type="NCBIfam" id="TIGR00732">
    <property type="entry name" value="dprA"/>
    <property type="match status" value="1"/>
</dbReference>
<dbReference type="EMBL" id="MJMG01000001">
    <property type="protein sequence ID" value="OEY87038.1"/>
    <property type="molecule type" value="Genomic_DNA"/>
</dbReference>
<dbReference type="Pfam" id="PF02481">
    <property type="entry name" value="DNA_processg_A"/>
    <property type="match status" value="1"/>
</dbReference>
<dbReference type="Gene3D" id="1.10.10.10">
    <property type="entry name" value="Winged helix-like DNA-binding domain superfamily/Winged helix DNA-binding domain"/>
    <property type="match status" value="1"/>
</dbReference>
<organism evidence="4 5">
    <name type="scientific">Wolbachia pipientis</name>
    <dbReference type="NCBI Taxonomy" id="955"/>
    <lineage>
        <taxon>Bacteria</taxon>
        <taxon>Pseudomonadati</taxon>
        <taxon>Pseudomonadota</taxon>
        <taxon>Alphaproteobacteria</taxon>
        <taxon>Rickettsiales</taxon>
        <taxon>Anaplasmataceae</taxon>
        <taxon>Wolbachieae</taxon>
        <taxon>Wolbachia</taxon>
    </lineage>
</organism>
<evidence type="ECO:0000259" key="3">
    <source>
        <dbReference type="Pfam" id="PF17782"/>
    </source>
</evidence>